<dbReference type="Proteomes" id="UP000784294">
    <property type="component" value="Unassembled WGS sequence"/>
</dbReference>
<evidence type="ECO:0000256" key="2">
    <source>
        <dbReference type="SAM" id="Phobius"/>
    </source>
</evidence>
<dbReference type="AlphaFoldDB" id="A0A448X4V9"/>
<keyword evidence="2" id="KW-0472">Membrane</keyword>
<accession>A0A448X4V9</accession>
<organism evidence="3 4">
    <name type="scientific">Protopolystoma xenopodis</name>
    <dbReference type="NCBI Taxonomy" id="117903"/>
    <lineage>
        <taxon>Eukaryota</taxon>
        <taxon>Metazoa</taxon>
        <taxon>Spiralia</taxon>
        <taxon>Lophotrochozoa</taxon>
        <taxon>Platyhelminthes</taxon>
        <taxon>Monogenea</taxon>
        <taxon>Polyopisthocotylea</taxon>
        <taxon>Polystomatidea</taxon>
        <taxon>Polystomatidae</taxon>
        <taxon>Protopolystoma</taxon>
    </lineage>
</organism>
<sequence length="238" mass="26211">MQLVASTSRRPGAAVRDSRRLTTGFRFPTPLDRRLPWPSQRRRVALSRLAVVVAVAVAVQTGLRRNRRRLGCLVQLQLMSGRHDDGGQTASRQLLLPRLATGGGGRQEAGRTPDAGGGDSSPERQTLARRTVRTGPTGLRARGLAVQHQKDEHQQRHCDEKKRRKSVSSFAQLVATRAASLGQVVAETEPTGTDDLPATVEPQRRRYVKMTKYTRPTGFRIVVKRVCIPTGKLVEANS</sequence>
<comment type="caution">
    <text evidence="3">The sequence shown here is derived from an EMBL/GenBank/DDBJ whole genome shotgun (WGS) entry which is preliminary data.</text>
</comment>
<proteinExistence type="predicted"/>
<name>A0A448X4V9_9PLAT</name>
<reference evidence="3" key="1">
    <citation type="submission" date="2018-11" db="EMBL/GenBank/DDBJ databases">
        <authorList>
            <consortium name="Pathogen Informatics"/>
        </authorList>
    </citation>
    <scope>NUCLEOTIDE SEQUENCE</scope>
</reference>
<feature type="region of interest" description="Disordered" evidence="1">
    <location>
        <begin position="100"/>
        <end position="155"/>
    </location>
</feature>
<protein>
    <submittedName>
        <fullName evidence="3">Uncharacterized protein</fullName>
    </submittedName>
</protein>
<evidence type="ECO:0000313" key="4">
    <source>
        <dbReference type="Proteomes" id="UP000784294"/>
    </source>
</evidence>
<feature type="transmembrane region" description="Helical" evidence="2">
    <location>
        <begin position="45"/>
        <end position="63"/>
    </location>
</feature>
<keyword evidence="4" id="KW-1185">Reference proteome</keyword>
<dbReference type="EMBL" id="CAAALY010092717">
    <property type="protein sequence ID" value="VEL28153.1"/>
    <property type="molecule type" value="Genomic_DNA"/>
</dbReference>
<keyword evidence="2" id="KW-1133">Transmembrane helix</keyword>
<keyword evidence="2" id="KW-0812">Transmembrane</keyword>
<evidence type="ECO:0000313" key="3">
    <source>
        <dbReference type="EMBL" id="VEL28153.1"/>
    </source>
</evidence>
<gene>
    <name evidence="3" type="ORF">PXEA_LOCUS21593</name>
</gene>
<evidence type="ECO:0000256" key="1">
    <source>
        <dbReference type="SAM" id="MobiDB-lite"/>
    </source>
</evidence>